<evidence type="ECO:0000256" key="5">
    <source>
        <dbReference type="ARBA" id="ARBA00023242"/>
    </source>
</evidence>
<dbReference type="GeneID" id="110776050"/>
<evidence type="ECO:0000313" key="8">
    <source>
        <dbReference type="Proteomes" id="UP000813463"/>
    </source>
</evidence>
<evidence type="ECO:0000256" key="4">
    <source>
        <dbReference type="ARBA" id="ARBA00023163"/>
    </source>
</evidence>
<dbReference type="GO" id="GO:0000976">
    <property type="term" value="F:transcription cis-regulatory region binding"/>
    <property type="evidence" value="ECO:0000318"/>
    <property type="project" value="GO_Central"/>
</dbReference>
<keyword evidence="5" id="KW-0539">Nucleus</keyword>
<evidence type="ECO:0000256" key="2">
    <source>
        <dbReference type="ARBA" id="ARBA00023015"/>
    </source>
</evidence>
<reference evidence="9" key="2">
    <citation type="submission" date="2025-08" db="UniProtKB">
        <authorList>
            <consortium name="RefSeq"/>
        </authorList>
    </citation>
    <scope>IDENTIFICATION</scope>
    <source>
        <tissue evidence="9">Leaf</tissue>
    </source>
</reference>
<dbReference type="Pfam" id="PF03106">
    <property type="entry name" value="WRKY"/>
    <property type="match status" value="1"/>
</dbReference>
<gene>
    <name evidence="9" type="primary">LOC110776050</name>
</gene>
<proteinExistence type="predicted"/>
<evidence type="ECO:0000313" key="9">
    <source>
        <dbReference type="RefSeq" id="XP_021836320.2"/>
    </source>
</evidence>
<sequence>MEGGDNNNNKNNNENIINDSTMSLLFHGCDLAKKMELDISNSMWVGGGGAPPLIVAQKCEEIIEVFNTAKQQLSNSGGCLHQLPLDYHHPYQPAEMEAVFEYAHHHHPNNKGKGKEEVRVSLKADSGGKDQEFGVHGIMTDIGGSSTSGLRSSSSRRSSSRNDEEGRYRRVRMAAPKIGNTEMPPEDGFTWRKYGQKEILNAKYPRSYYRCTHQKLYKCKAKKQVQRLDDDPFTFDILYREEHTCHMSNTAPSSVPSPPSQTVQDIFLTPHHPITTVASPYHEWLSIDHSTKPSLFESACTTFVEHQQQQELLYRVSSSSSILCTSNAEGETSTVRSHIGRDHQAVDLLNNHHMVDWTEMFNSGSSSSNSMELIFAPTQDKWDNKIRKG</sequence>
<keyword evidence="8" id="KW-1185">Reference proteome</keyword>
<evidence type="ECO:0000259" key="7">
    <source>
        <dbReference type="PROSITE" id="PS50811"/>
    </source>
</evidence>
<evidence type="ECO:0000256" key="1">
    <source>
        <dbReference type="ARBA" id="ARBA00004123"/>
    </source>
</evidence>
<comment type="subcellular location">
    <subcellularLocation>
        <location evidence="1">Nucleus</location>
    </subcellularLocation>
</comment>
<feature type="region of interest" description="Disordered" evidence="6">
    <location>
        <begin position="133"/>
        <end position="167"/>
    </location>
</feature>
<evidence type="ECO:0000256" key="6">
    <source>
        <dbReference type="SAM" id="MobiDB-lite"/>
    </source>
</evidence>
<dbReference type="Gene3D" id="2.20.25.80">
    <property type="entry name" value="WRKY domain"/>
    <property type="match status" value="1"/>
</dbReference>
<dbReference type="KEGG" id="soe:110776050"/>
<dbReference type="Proteomes" id="UP000813463">
    <property type="component" value="Chromosome 1"/>
</dbReference>
<reference evidence="8" key="1">
    <citation type="journal article" date="2021" name="Nat. Commun.">
        <title>Genomic analyses provide insights into spinach domestication and the genetic basis of agronomic traits.</title>
        <authorList>
            <person name="Cai X."/>
            <person name="Sun X."/>
            <person name="Xu C."/>
            <person name="Sun H."/>
            <person name="Wang X."/>
            <person name="Ge C."/>
            <person name="Zhang Z."/>
            <person name="Wang Q."/>
            <person name="Fei Z."/>
            <person name="Jiao C."/>
            <person name="Wang Q."/>
        </authorList>
    </citation>
    <scope>NUCLEOTIDE SEQUENCE [LARGE SCALE GENOMIC DNA]</scope>
    <source>
        <strain evidence="8">cv. Varoflay</strain>
    </source>
</reference>
<dbReference type="PROSITE" id="PS50811">
    <property type="entry name" value="WRKY"/>
    <property type="match status" value="1"/>
</dbReference>
<dbReference type="InterPro" id="IPR036576">
    <property type="entry name" value="WRKY_dom_sf"/>
</dbReference>
<dbReference type="InterPro" id="IPR003657">
    <property type="entry name" value="WRKY_dom"/>
</dbReference>
<keyword evidence="2" id="KW-0805">Transcription regulation</keyword>
<dbReference type="RefSeq" id="XP_021836320.2">
    <property type="nucleotide sequence ID" value="XM_021980628.2"/>
</dbReference>
<organism evidence="8 9">
    <name type="scientific">Spinacia oleracea</name>
    <name type="common">Spinach</name>
    <dbReference type="NCBI Taxonomy" id="3562"/>
    <lineage>
        <taxon>Eukaryota</taxon>
        <taxon>Viridiplantae</taxon>
        <taxon>Streptophyta</taxon>
        <taxon>Embryophyta</taxon>
        <taxon>Tracheophyta</taxon>
        <taxon>Spermatophyta</taxon>
        <taxon>Magnoliopsida</taxon>
        <taxon>eudicotyledons</taxon>
        <taxon>Gunneridae</taxon>
        <taxon>Pentapetalae</taxon>
        <taxon>Caryophyllales</taxon>
        <taxon>Chenopodiaceae</taxon>
        <taxon>Chenopodioideae</taxon>
        <taxon>Anserineae</taxon>
        <taxon>Spinacia</taxon>
    </lineage>
</organism>
<dbReference type="GO" id="GO:0006355">
    <property type="term" value="P:regulation of DNA-templated transcription"/>
    <property type="evidence" value="ECO:0000318"/>
    <property type="project" value="GO_Central"/>
</dbReference>
<dbReference type="SMART" id="SM00774">
    <property type="entry name" value="WRKY"/>
    <property type="match status" value="1"/>
</dbReference>
<accession>A0A9R0JIS5</accession>
<name>A0A9R0JIS5_SPIOL</name>
<dbReference type="GO" id="GO:0003700">
    <property type="term" value="F:DNA-binding transcription factor activity"/>
    <property type="evidence" value="ECO:0000318"/>
    <property type="project" value="GO_Central"/>
</dbReference>
<protein>
    <submittedName>
        <fullName evidence="9">WRKY transcription factor 55</fullName>
    </submittedName>
</protein>
<keyword evidence="4" id="KW-0804">Transcription</keyword>
<feature type="domain" description="WRKY" evidence="7">
    <location>
        <begin position="186"/>
        <end position="248"/>
    </location>
</feature>
<feature type="compositionally biased region" description="Low complexity" evidence="6">
    <location>
        <begin position="143"/>
        <end position="157"/>
    </location>
</feature>
<dbReference type="AlphaFoldDB" id="A0A9R0JIS5"/>
<dbReference type="SUPFAM" id="SSF118290">
    <property type="entry name" value="WRKY DNA-binding domain"/>
    <property type="match status" value="1"/>
</dbReference>
<dbReference type="InterPro" id="IPR044810">
    <property type="entry name" value="WRKY_plant"/>
</dbReference>
<evidence type="ECO:0000256" key="3">
    <source>
        <dbReference type="ARBA" id="ARBA00023125"/>
    </source>
</evidence>
<keyword evidence="3" id="KW-0238">DNA-binding</keyword>
<dbReference type="PANTHER" id="PTHR31282">
    <property type="entry name" value="WRKY TRANSCRIPTION FACTOR 21-RELATED"/>
    <property type="match status" value="1"/>
</dbReference>
<dbReference type="GO" id="GO:0005634">
    <property type="term" value="C:nucleus"/>
    <property type="evidence" value="ECO:0000318"/>
    <property type="project" value="GO_Central"/>
</dbReference>